<dbReference type="EC" id="3.1.21.7" evidence="6"/>
<keyword evidence="6" id="KW-0234">DNA repair</keyword>
<dbReference type="GO" id="GO:0003727">
    <property type="term" value="F:single-stranded RNA binding"/>
    <property type="evidence" value="ECO:0007669"/>
    <property type="project" value="TreeGrafter"/>
</dbReference>
<evidence type="ECO:0000256" key="5">
    <source>
        <dbReference type="ARBA" id="ARBA00022801"/>
    </source>
</evidence>
<dbReference type="GO" id="GO:0000287">
    <property type="term" value="F:magnesium ion binding"/>
    <property type="evidence" value="ECO:0007669"/>
    <property type="project" value="UniProtKB-UniRule"/>
</dbReference>
<dbReference type="KEGG" id="cni:Calni_1138"/>
<comment type="catalytic activity">
    <reaction evidence="6">
        <text>Endonucleolytic cleavage at apurinic or apyrimidinic sites to products with a 5'-phosphate.</text>
        <dbReference type="EC" id="3.1.21.7"/>
    </reaction>
</comment>
<evidence type="ECO:0000256" key="4">
    <source>
        <dbReference type="ARBA" id="ARBA00022759"/>
    </source>
</evidence>
<gene>
    <name evidence="6" type="primary">nfi</name>
    <name evidence="7" type="ordered locus">Calni_1138</name>
</gene>
<dbReference type="GO" id="GO:0043737">
    <property type="term" value="F:deoxyribonuclease V activity"/>
    <property type="evidence" value="ECO:0007669"/>
    <property type="project" value="UniProtKB-UniRule"/>
</dbReference>
<keyword evidence="4 6" id="KW-0255">Endonuclease</keyword>
<evidence type="ECO:0000313" key="7">
    <source>
        <dbReference type="EMBL" id="ADR19049.1"/>
    </source>
</evidence>
<keyword evidence="8" id="KW-1185">Reference proteome</keyword>
<comment type="cofactor">
    <cofactor evidence="6">
        <name>Mg(2+)</name>
        <dbReference type="ChEBI" id="CHEBI:18420"/>
    </cofactor>
</comment>
<evidence type="ECO:0000256" key="3">
    <source>
        <dbReference type="ARBA" id="ARBA00022722"/>
    </source>
</evidence>
<dbReference type="CDD" id="cd06559">
    <property type="entry name" value="Endonuclease_V"/>
    <property type="match status" value="1"/>
</dbReference>
<feature type="binding site" evidence="6">
    <location>
        <position position="99"/>
    </location>
    <ligand>
        <name>Mg(2+)</name>
        <dbReference type="ChEBI" id="CHEBI:18420"/>
    </ligand>
</feature>
<dbReference type="Pfam" id="PF04493">
    <property type="entry name" value="Endonuclease_5"/>
    <property type="match status" value="1"/>
</dbReference>
<dbReference type="PANTHER" id="PTHR28511">
    <property type="entry name" value="ENDONUCLEASE V"/>
    <property type="match status" value="1"/>
</dbReference>
<evidence type="ECO:0000313" key="8">
    <source>
        <dbReference type="Proteomes" id="UP000007039"/>
    </source>
</evidence>
<evidence type="ECO:0000256" key="6">
    <source>
        <dbReference type="HAMAP-Rule" id="MF_00801"/>
    </source>
</evidence>
<evidence type="ECO:0000256" key="1">
    <source>
        <dbReference type="ARBA" id="ARBA00004496"/>
    </source>
</evidence>
<dbReference type="InterPro" id="IPR007581">
    <property type="entry name" value="Endonuclease-V"/>
</dbReference>
<feature type="binding site" evidence="6">
    <location>
        <position position="32"/>
    </location>
    <ligand>
        <name>Mg(2+)</name>
        <dbReference type="ChEBI" id="CHEBI:18420"/>
    </ligand>
</feature>
<dbReference type="Gene3D" id="3.30.2170.10">
    <property type="entry name" value="archaeoglobus fulgidus dsm 4304 superfamily"/>
    <property type="match status" value="1"/>
</dbReference>
<keyword evidence="6" id="KW-0460">Magnesium</keyword>
<protein>
    <recommendedName>
        <fullName evidence="6">Endonuclease V</fullName>
        <ecNumber evidence="6">3.1.21.7</ecNumber>
    </recommendedName>
    <alternativeName>
        <fullName evidence="6">Deoxyinosine 3'endonuclease</fullName>
    </alternativeName>
    <alternativeName>
        <fullName evidence="6">Deoxyribonuclease V</fullName>
        <shortName evidence="6">DNase V</shortName>
    </alternativeName>
</protein>
<comment type="subcellular location">
    <subcellularLocation>
        <location evidence="1 6">Cytoplasm</location>
    </subcellularLocation>
</comment>
<evidence type="ECO:0000256" key="2">
    <source>
        <dbReference type="ARBA" id="ARBA00022490"/>
    </source>
</evidence>
<dbReference type="Proteomes" id="UP000007039">
    <property type="component" value="Chromosome"/>
</dbReference>
<sequence length="214" mass="24022">MYEDLRKIQNDLSKKVSLSELKSEVNIVAGIDISVDRYTSIGYCAIILIDRDLKTLEEASFVDEIKIPYVPGFLSFRELPIIEKCFTTLKSKPDLVFIDGQGIAHPRGFGIASHFGITFNIPTIGCAKSLLVGNYKEPENLKGSFSPIIYQSKIVGAALRTKSDTKPIFVSPGHMITIDQSIKLTLSFIDKYRIPEPTRRADILSKKLRRFHQA</sequence>
<comment type="function">
    <text evidence="6">DNA repair enzyme involved in the repair of deaminated bases. Selectively cleaves double-stranded DNA at the second phosphodiester bond 3' to a deoxyinosine leaving behind the intact lesion on the nicked DNA.</text>
</comment>
<dbReference type="OrthoDB" id="9790916at2"/>
<name>E4TIK1_CALNY</name>
<proteinExistence type="inferred from homology"/>
<keyword evidence="2 6" id="KW-0963">Cytoplasm</keyword>
<keyword evidence="5 6" id="KW-0378">Hydrolase</keyword>
<dbReference type="STRING" id="768670.Calni_1138"/>
<dbReference type="GO" id="GO:0016891">
    <property type="term" value="F:RNA endonuclease activity producing 5'-phosphomonoesters, hydrolytic mechanism"/>
    <property type="evidence" value="ECO:0007669"/>
    <property type="project" value="TreeGrafter"/>
</dbReference>
<comment type="similarity">
    <text evidence="6">Belongs to the endonuclease V family.</text>
</comment>
<organism evidence="7 8">
    <name type="scientific">Calditerrivibrio nitroreducens (strain DSM 19672 / NBRC 101217 / Yu37-1)</name>
    <dbReference type="NCBI Taxonomy" id="768670"/>
    <lineage>
        <taxon>Bacteria</taxon>
        <taxon>Pseudomonadati</taxon>
        <taxon>Deferribacterota</taxon>
        <taxon>Deferribacteres</taxon>
        <taxon>Deferribacterales</taxon>
        <taxon>Calditerrivibrionaceae</taxon>
    </lineage>
</organism>
<dbReference type="PANTHER" id="PTHR28511:SF1">
    <property type="entry name" value="ENDONUCLEASE V"/>
    <property type="match status" value="1"/>
</dbReference>
<feature type="site" description="Interaction with target DNA" evidence="6">
    <location>
        <position position="69"/>
    </location>
</feature>
<keyword evidence="6" id="KW-0227">DNA damage</keyword>
<dbReference type="GO" id="GO:0006281">
    <property type="term" value="P:DNA repair"/>
    <property type="evidence" value="ECO:0007669"/>
    <property type="project" value="UniProtKB-UniRule"/>
</dbReference>
<dbReference type="HAMAP" id="MF_00801">
    <property type="entry name" value="Endonuclease_5"/>
    <property type="match status" value="1"/>
</dbReference>
<dbReference type="AlphaFoldDB" id="E4TIK1"/>
<dbReference type="RefSeq" id="WP_013451261.1">
    <property type="nucleotide sequence ID" value="NC_014758.1"/>
</dbReference>
<dbReference type="GO" id="GO:0005737">
    <property type="term" value="C:cytoplasm"/>
    <property type="evidence" value="ECO:0007669"/>
    <property type="project" value="UniProtKB-SubCell"/>
</dbReference>
<accession>E4TIK1</accession>
<keyword evidence="6" id="KW-0479">Metal-binding</keyword>
<dbReference type="eggNOG" id="COG1515">
    <property type="taxonomic scope" value="Bacteria"/>
</dbReference>
<reference evidence="7 8" key="1">
    <citation type="journal article" date="2011" name="Stand. Genomic Sci.">
        <title>Complete genome sequence of Calditerrivibrio nitroreducens type strain (Yu37-1).</title>
        <authorList>
            <person name="Pitluck S."/>
            <person name="Sikorski J."/>
            <person name="Zeytun A."/>
            <person name="Lapidus A."/>
            <person name="Nolan M."/>
            <person name="Lucas S."/>
            <person name="Hammon N."/>
            <person name="Deshpande S."/>
            <person name="Cheng J.F."/>
            <person name="Tapia R."/>
            <person name="Han C."/>
            <person name="Goodwin L."/>
            <person name="Liolios K."/>
            <person name="Pagani I."/>
            <person name="Ivanova N."/>
            <person name="Mavromatis K."/>
            <person name="Pati A."/>
            <person name="Chen A."/>
            <person name="Palaniappan K."/>
            <person name="Hauser L."/>
            <person name="Chang Y.J."/>
            <person name="Jeffries C.D."/>
            <person name="Detter J.C."/>
            <person name="Brambilla E."/>
            <person name="Djao O.D."/>
            <person name="Rohde M."/>
            <person name="Spring S."/>
            <person name="Goker M."/>
            <person name="Woyke T."/>
            <person name="Bristow J."/>
            <person name="Eisen J.A."/>
            <person name="Markowitz V."/>
            <person name="Hugenholtz P."/>
            <person name="Kyrpides N.C."/>
            <person name="Klenk H.P."/>
            <person name="Land M."/>
        </authorList>
    </citation>
    <scope>NUCLEOTIDE SEQUENCE [LARGE SCALE GENOMIC DNA]</scope>
    <source>
        <strain evidence="8">DSM 19672 / NBRC 101217 / Yu37-1</strain>
    </source>
</reference>
<dbReference type="EMBL" id="CP002347">
    <property type="protein sequence ID" value="ADR19049.1"/>
    <property type="molecule type" value="Genomic_DNA"/>
</dbReference>
<dbReference type="HOGENOM" id="CLU_047631_1_1_0"/>
<keyword evidence="3 6" id="KW-0540">Nuclease</keyword>